<dbReference type="Gene3D" id="1.10.510.10">
    <property type="entry name" value="Transferase(Phosphotransferase) domain 1"/>
    <property type="match status" value="2"/>
</dbReference>
<dbReference type="STRING" id="34508.A0A4U5M7W9"/>
<keyword evidence="9" id="KW-1185">Reference proteome</keyword>
<evidence type="ECO:0000256" key="2">
    <source>
        <dbReference type="ARBA" id="ARBA00022679"/>
    </source>
</evidence>
<dbReference type="EMBL" id="AZBU02000009">
    <property type="protein sequence ID" value="TKR65020.1"/>
    <property type="molecule type" value="Genomic_DNA"/>
</dbReference>
<dbReference type="InterPro" id="IPR000719">
    <property type="entry name" value="Prot_kinase_dom"/>
</dbReference>
<evidence type="ECO:0000259" key="7">
    <source>
        <dbReference type="PROSITE" id="PS50011"/>
    </source>
</evidence>
<evidence type="ECO:0000256" key="5">
    <source>
        <dbReference type="ARBA" id="ARBA00022840"/>
    </source>
</evidence>
<gene>
    <name evidence="8" type="ORF">L596_025484</name>
</gene>
<dbReference type="GO" id="GO:0004674">
    <property type="term" value="F:protein serine/threonine kinase activity"/>
    <property type="evidence" value="ECO:0007669"/>
    <property type="project" value="UniProtKB-KW"/>
</dbReference>
<proteinExistence type="predicted"/>
<reference evidence="8 9" key="2">
    <citation type="journal article" date="2019" name="G3 (Bethesda)">
        <title>Hybrid Assembly of the Genome of the Entomopathogenic Nematode Steinernema carpocapsae Identifies the X-Chromosome.</title>
        <authorList>
            <person name="Serra L."/>
            <person name="Macchietto M."/>
            <person name="Macias-Munoz A."/>
            <person name="McGill C.J."/>
            <person name="Rodriguez I.M."/>
            <person name="Rodriguez B."/>
            <person name="Murad R."/>
            <person name="Mortazavi A."/>
        </authorList>
    </citation>
    <scope>NUCLEOTIDE SEQUENCE [LARGE SCALE GENOMIC DNA]</scope>
    <source>
        <strain evidence="8 9">ALL</strain>
    </source>
</reference>
<dbReference type="PANTHER" id="PTHR24345">
    <property type="entry name" value="SERINE/THREONINE-PROTEIN KINASE PLK"/>
    <property type="match status" value="1"/>
</dbReference>
<comment type="caution">
    <text evidence="8">The sequence shown here is derived from an EMBL/GenBank/DDBJ whole genome shotgun (WGS) entry which is preliminary data.</text>
</comment>
<evidence type="ECO:0000313" key="8">
    <source>
        <dbReference type="EMBL" id="TKR65020.1"/>
    </source>
</evidence>
<dbReference type="OrthoDB" id="408964at2759"/>
<keyword evidence="1" id="KW-0723">Serine/threonine-protein kinase</keyword>
<reference evidence="8 9" key="1">
    <citation type="journal article" date="2015" name="Genome Biol.">
        <title>Comparative genomics of Steinernema reveals deeply conserved gene regulatory networks.</title>
        <authorList>
            <person name="Dillman A.R."/>
            <person name="Macchietto M."/>
            <person name="Porter C.F."/>
            <person name="Rogers A."/>
            <person name="Williams B."/>
            <person name="Antoshechkin I."/>
            <person name="Lee M.M."/>
            <person name="Goodwin Z."/>
            <person name="Lu X."/>
            <person name="Lewis E.E."/>
            <person name="Goodrich-Blair H."/>
            <person name="Stock S.P."/>
            <person name="Adams B.J."/>
            <person name="Sternberg P.W."/>
            <person name="Mortazavi A."/>
        </authorList>
    </citation>
    <scope>NUCLEOTIDE SEQUENCE [LARGE SCALE GENOMIC DNA]</scope>
    <source>
        <strain evidence="8 9">ALL</strain>
    </source>
</reference>
<dbReference type="Gene3D" id="3.30.200.20">
    <property type="entry name" value="Phosphorylase Kinase, domain 1"/>
    <property type="match status" value="1"/>
</dbReference>
<dbReference type="PROSITE" id="PS50011">
    <property type="entry name" value="PROTEIN_KINASE_DOM"/>
    <property type="match status" value="2"/>
</dbReference>
<feature type="domain" description="Protein kinase" evidence="7">
    <location>
        <begin position="255"/>
        <end position="491"/>
    </location>
</feature>
<dbReference type="InterPro" id="IPR008271">
    <property type="entry name" value="Ser/Thr_kinase_AS"/>
</dbReference>
<dbReference type="Proteomes" id="UP000298663">
    <property type="component" value="Unassembled WGS sequence"/>
</dbReference>
<organism evidence="8 9">
    <name type="scientific">Steinernema carpocapsae</name>
    <name type="common">Entomopathogenic nematode</name>
    <dbReference type="NCBI Taxonomy" id="34508"/>
    <lineage>
        <taxon>Eukaryota</taxon>
        <taxon>Metazoa</taxon>
        <taxon>Ecdysozoa</taxon>
        <taxon>Nematoda</taxon>
        <taxon>Chromadorea</taxon>
        <taxon>Rhabditida</taxon>
        <taxon>Tylenchina</taxon>
        <taxon>Panagrolaimomorpha</taxon>
        <taxon>Strongyloidoidea</taxon>
        <taxon>Steinernematidae</taxon>
        <taxon>Steinernema</taxon>
    </lineage>
</organism>
<dbReference type="InterPro" id="IPR011009">
    <property type="entry name" value="Kinase-like_dom_sf"/>
</dbReference>
<evidence type="ECO:0000313" key="9">
    <source>
        <dbReference type="Proteomes" id="UP000298663"/>
    </source>
</evidence>
<keyword evidence="4" id="KW-0418">Kinase</keyword>
<keyword evidence="2" id="KW-0808">Transferase</keyword>
<evidence type="ECO:0000256" key="3">
    <source>
        <dbReference type="ARBA" id="ARBA00022741"/>
    </source>
</evidence>
<dbReference type="PANTHER" id="PTHR24345:SF0">
    <property type="entry name" value="CELL CYCLE SERINE_THREONINE-PROTEIN KINASE CDC5_MSD2"/>
    <property type="match status" value="1"/>
</dbReference>
<feature type="domain" description="Protein kinase" evidence="7">
    <location>
        <begin position="1"/>
        <end position="235"/>
    </location>
</feature>
<feature type="region of interest" description="Disordered" evidence="6">
    <location>
        <begin position="500"/>
        <end position="528"/>
    </location>
</feature>
<protein>
    <recommendedName>
        <fullName evidence="7">Protein kinase domain-containing protein</fullName>
    </recommendedName>
</protein>
<keyword evidence="5" id="KW-0067">ATP-binding</keyword>
<evidence type="ECO:0000256" key="1">
    <source>
        <dbReference type="ARBA" id="ARBA00022527"/>
    </source>
</evidence>
<dbReference type="PROSITE" id="PS00108">
    <property type="entry name" value="PROTEIN_KINASE_ST"/>
    <property type="match status" value="1"/>
</dbReference>
<dbReference type="GO" id="GO:0005634">
    <property type="term" value="C:nucleus"/>
    <property type="evidence" value="ECO:0007669"/>
    <property type="project" value="TreeGrafter"/>
</dbReference>
<dbReference type="AlphaFoldDB" id="A0A4U5M7W9"/>
<dbReference type="GO" id="GO:0005524">
    <property type="term" value="F:ATP binding"/>
    <property type="evidence" value="ECO:0007669"/>
    <property type="project" value="UniProtKB-KW"/>
</dbReference>
<dbReference type="SUPFAM" id="SSF56112">
    <property type="entry name" value="Protein kinase-like (PK-like)"/>
    <property type="match status" value="2"/>
</dbReference>
<accession>A0A4U5M7W9</accession>
<keyword evidence="3" id="KW-0547">Nucleotide-binding</keyword>
<dbReference type="SMART" id="SM00220">
    <property type="entry name" value="S_TKc"/>
    <property type="match status" value="2"/>
</dbReference>
<evidence type="ECO:0000256" key="4">
    <source>
        <dbReference type="ARBA" id="ARBA00022777"/>
    </source>
</evidence>
<dbReference type="Pfam" id="PF00069">
    <property type="entry name" value="Pkinase"/>
    <property type="match status" value="2"/>
</dbReference>
<sequence>MWKRGDQKNIVAGKIIPKQKLAEKESLRKRVMQEIVVFKYLDHPNVVRMMGDFTTPQSIVILMELCTQQTLHELQRRRGKLTEEETRFFTRHIVEGLKYLRDLQIVHRDIKPANLFLDAHLTVKIGDFGLAIYDSDRRGGVCGTPNYMAPEILEKKPYSFGVDLWALGCTIYGMLCGRPPFDGGVLDKTAKKIRSGEFKLPASMSAPAKNLISDMLKLNPEDRLRIHEVQHTEFFNTGAVKPPRQEIQDASGTRYEVGDYLYDCSFGNIYAMSIDGGPMSLVAKVVNKATLDQDTYERVLQEICVMKRLEHPNVAQFVDSIPEETSMYLLYEPCISYPLSRLMKRRRTLREEEVRYYMGQVVDGLEYLHNEANIVHGNLCTDALCLTENMTVKLCDFGLAAVIEGAKAGESYGEPKYQAPERYEQAGYSYDVDMYALGCTVYELLTGNELDLEFAALSTVSMYAASAIKKLTDSDPKTRMKLKDLPRSRFFRMVHCPDSMPTSSLSSVPEFDATRPPRPLLTHSQTAE</sequence>
<name>A0A4U5M7W9_STECR</name>
<evidence type="ECO:0000256" key="6">
    <source>
        <dbReference type="SAM" id="MobiDB-lite"/>
    </source>
</evidence>